<dbReference type="Gene3D" id="3.30.1460.30">
    <property type="entry name" value="YgaC/TfoX-N like chaperone"/>
    <property type="match status" value="1"/>
</dbReference>
<feature type="domain" description="TfoX N-terminal" evidence="1">
    <location>
        <begin position="16"/>
        <end position="105"/>
    </location>
</feature>
<dbReference type="InterPro" id="IPR007077">
    <property type="entry name" value="TfoX_C"/>
</dbReference>
<dbReference type="PANTHER" id="PTHR36121:SF1">
    <property type="entry name" value="PROTEIN SXY"/>
    <property type="match status" value="1"/>
</dbReference>
<proteinExistence type="predicted"/>
<dbReference type="Pfam" id="PF04993">
    <property type="entry name" value="TfoX_N"/>
    <property type="match status" value="1"/>
</dbReference>
<dbReference type="InterPro" id="IPR007076">
    <property type="entry name" value="TfoX_N"/>
</dbReference>
<dbReference type="InterPro" id="IPR047525">
    <property type="entry name" value="TfoX-like"/>
</dbReference>
<dbReference type="RefSeq" id="WP_125260253.1">
    <property type="nucleotide sequence ID" value="NZ_CP114280.1"/>
</dbReference>
<dbReference type="PANTHER" id="PTHR36121">
    <property type="entry name" value="PROTEIN SXY"/>
    <property type="match status" value="1"/>
</dbReference>
<evidence type="ECO:0000259" key="1">
    <source>
        <dbReference type="Pfam" id="PF04993"/>
    </source>
</evidence>
<dbReference type="EMBL" id="CP114280">
    <property type="protein sequence ID" value="WFN56834.1"/>
    <property type="molecule type" value="Genomic_DNA"/>
</dbReference>
<sequence>MKNLCEKRILQAKRVFAPLGNILSRSQFGGYSIAADGVIFALVSGGELYLRAAPDNEDFFLGRQIAKLVYTKRGIPVPLNYYLVGETLWRDETALLELGMQSLQGARHDKAARASRIRLKDLPNINHDLERLLWKVGIKNIDELHRLGAKTSYLKLRSVSQHLSVNVLLALAGAICGVHQAALPQGVRSELIEWFEQHTPSYRSVRAIARHEP</sequence>
<dbReference type="Gene3D" id="1.10.150.20">
    <property type="entry name" value="5' to 3' exonuclease, C-terminal subdomain"/>
    <property type="match status" value="1"/>
</dbReference>
<keyword evidence="4" id="KW-1185">Reference proteome</keyword>
<reference evidence="3 4" key="1">
    <citation type="submission" date="2022-12" db="EMBL/GenBank/DDBJ databases">
        <title>Complete genome sequencing of Dickeya lacustris type strain LMG30899.</title>
        <authorList>
            <person name="Dobhal S."/>
            <person name="Arizala D."/>
            <person name="Arif M."/>
        </authorList>
    </citation>
    <scope>NUCLEOTIDE SEQUENCE [LARGE SCALE GENOMIC DNA]</scope>
    <source>
        <strain evidence="3 4">LMG30899</strain>
    </source>
</reference>
<name>A0ABY8GAB7_9GAMM</name>
<feature type="domain" description="TfoX C-terminal" evidence="2">
    <location>
        <begin position="118"/>
        <end position="194"/>
    </location>
</feature>
<dbReference type="InterPro" id="IPR026256">
    <property type="entry name" value="TfoX-like_gammaprotbact"/>
</dbReference>
<dbReference type="PIRSF" id="PIRSF028788">
    <property type="entry name" value="TfoX_Sxy"/>
    <property type="match status" value="1"/>
</dbReference>
<protein>
    <submittedName>
        <fullName evidence="3">TfoX/Sxy family DNA transformation protein</fullName>
    </submittedName>
</protein>
<dbReference type="Proteomes" id="UP001219630">
    <property type="component" value="Chromosome"/>
</dbReference>
<evidence type="ECO:0000259" key="2">
    <source>
        <dbReference type="Pfam" id="PF04994"/>
    </source>
</evidence>
<evidence type="ECO:0000313" key="4">
    <source>
        <dbReference type="Proteomes" id="UP001219630"/>
    </source>
</evidence>
<evidence type="ECO:0000313" key="3">
    <source>
        <dbReference type="EMBL" id="WFN56834.1"/>
    </source>
</evidence>
<dbReference type="Pfam" id="PF04994">
    <property type="entry name" value="TfoX_C"/>
    <property type="match status" value="1"/>
</dbReference>
<organism evidence="3 4">
    <name type="scientific">Dickeya lacustris</name>
    <dbReference type="NCBI Taxonomy" id="2259638"/>
    <lineage>
        <taxon>Bacteria</taxon>
        <taxon>Pseudomonadati</taxon>
        <taxon>Pseudomonadota</taxon>
        <taxon>Gammaproteobacteria</taxon>
        <taxon>Enterobacterales</taxon>
        <taxon>Pectobacteriaceae</taxon>
        <taxon>Dickeya</taxon>
    </lineage>
</organism>
<dbReference type="SUPFAM" id="SSF159894">
    <property type="entry name" value="YgaC/TfoX-N like"/>
    <property type="match status" value="1"/>
</dbReference>
<accession>A0ABY8GAB7</accession>
<gene>
    <name evidence="3" type="ORF">O1Q98_06145</name>
</gene>